<feature type="transmembrane region" description="Helical" evidence="6">
    <location>
        <begin position="382"/>
        <end position="401"/>
    </location>
</feature>
<evidence type="ECO:0000256" key="3">
    <source>
        <dbReference type="ARBA" id="ARBA00022692"/>
    </source>
</evidence>
<feature type="transmembrane region" description="Helical" evidence="6">
    <location>
        <begin position="12"/>
        <end position="31"/>
    </location>
</feature>
<feature type="transmembrane region" description="Helical" evidence="6">
    <location>
        <begin position="114"/>
        <end position="135"/>
    </location>
</feature>
<evidence type="ECO:0000256" key="4">
    <source>
        <dbReference type="ARBA" id="ARBA00022989"/>
    </source>
</evidence>
<feature type="transmembrane region" description="Helical" evidence="6">
    <location>
        <begin position="408"/>
        <end position="436"/>
    </location>
</feature>
<keyword evidence="4 6" id="KW-1133">Transmembrane helix</keyword>
<dbReference type="EMBL" id="JAEDAH010000097">
    <property type="protein sequence ID" value="MCA6065043.1"/>
    <property type="molecule type" value="Genomic_DNA"/>
</dbReference>
<evidence type="ECO:0000256" key="6">
    <source>
        <dbReference type="SAM" id="Phobius"/>
    </source>
</evidence>
<dbReference type="RefSeq" id="WP_225676599.1">
    <property type="nucleotide sequence ID" value="NZ_JAEDAH010000097.1"/>
</dbReference>
<feature type="transmembrane region" description="Helical" evidence="6">
    <location>
        <begin position="43"/>
        <end position="65"/>
    </location>
</feature>
<protein>
    <submittedName>
        <fullName evidence="7">Oligosaccharide flippase family protein</fullName>
    </submittedName>
</protein>
<evidence type="ECO:0000313" key="7">
    <source>
        <dbReference type="EMBL" id="MCA6065043.1"/>
    </source>
</evidence>
<dbReference type="Proteomes" id="UP000714380">
    <property type="component" value="Unassembled WGS sequence"/>
</dbReference>
<reference evidence="7 8" key="1">
    <citation type="submission" date="2020-12" db="EMBL/GenBank/DDBJ databases">
        <title>Novel Thalassolituus-related marine hydrocarbonoclastic bacteria mediated algae-derived hydrocarbons mineralization in twilight zone of the northern South China Sea.</title>
        <authorList>
            <person name="Dong C."/>
        </authorList>
    </citation>
    <scope>NUCLEOTIDE SEQUENCE [LARGE SCALE GENOMIC DNA]</scope>
    <source>
        <strain evidence="7 8">IMCC1826</strain>
    </source>
</reference>
<evidence type="ECO:0000256" key="1">
    <source>
        <dbReference type="ARBA" id="ARBA00004651"/>
    </source>
</evidence>
<name>A0ABS7ZV08_9GAMM</name>
<organism evidence="7 8">
    <name type="scientific">Thalassolituus marinus</name>
    <dbReference type="NCBI Taxonomy" id="671053"/>
    <lineage>
        <taxon>Bacteria</taxon>
        <taxon>Pseudomonadati</taxon>
        <taxon>Pseudomonadota</taxon>
        <taxon>Gammaproteobacteria</taxon>
        <taxon>Oceanospirillales</taxon>
        <taxon>Oceanospirillaceae</taxon>
        <taxon>Thalassolituus</taxon>
    </lineage>
</organism>
<feature type="transmembrane region" description="Helical" evidence="6">
    <location>
        <begin position="77"/>
        <end position="102"/>
    </location>
</feature>
<evidence type="ECO:0000313" key="8">
    <source>
        <dbReference type="Proteomes" id="UP000714380"/>
    </source>
</evidence>
<proteinExistence type="predicted"/>
<keyword evidence="2" id="KW-1003">Cell membrane</keyword>
<comment type="caution">
    <text evidence="7">The sequence shown here is derived from an EMBL/GenBank/DDBJ whole genome shotgun (WGS) entry which is preliminary data.</text>
</comment>
<evidence type="ECO:0000256" key="2">
    <source>
        <dbReference type="ARBA" id="ARBA00022475"/>
    </source>
</evidence>
<keyword evidence="3 6" id="KW-0812">Transmembrane</keyword>
<feature type="transmembrane region" description="Helical" evidence="6">
    <location>
        <begin position="292"/>
        <end position="312"/>
    </location>
</feature>
<evidence type="ECO:0000256" key="5">
    <source>
        <dbReference type="ARBA" id="ARBA00023136"/>
    </source>
</evidence>
<sequence>MKVSIFHKSIAMLLSGTAMSQLIGIATLPLLTRLYSADEMGVLAIYTSVVTTLLTVVCLRLESAIPVQKSEEDAKEVLFLCIQLAAIVSMVVFLLTICAFSFDVLPENMLEYIYFIPVGVFFGGVYVALNAFALFKGGFQYIAKSRIIQAVSCAAVQVSGAFLYQSSVWLIVGFILNLSAGINYLKKRLNLKSVFFFLDVRKSKQLIQRNSSFPRYSIIESLFNTAGVQFPILVIAYGMSVSEAGLIFLAMKLIQAPMAMLGTSIAQVYYSQASKKFADGEISQFTADVLKIALRLGVGPIIGLSILAPLIIKYFLGYEWEQVGHYMLIMMPWYVMQFISSPMSPIMYIMEKQKLFMYITIFGLFWKLSLAFIGVFVMHDAVQMLVIGNVIFYFLCFYTFLKISGLSFFAVADVIANSFFIISIWVVVALLLNFFLEEVVRNV</sequence>
<feature type="transmembrane region" description="Helical" evidence="6">
    <location>
        <begin position="324"/>
        <end position="343"/>
    </location>
</feature>
<dbReference type="InterPro" id="IPR050833">
    <property type="entry name" value="Poly_Biosynth_Transport"/>
</dbReference>
<dbReference type="PANTHER" id="PTHR30250">
    <property type="entry name" value="PST FAMILY PREDICTED COLANIC ACID TRANSPORTER"/>
    <property type="match status" value="1"/>
</dbReference>
<accession>A0ABS7ZV08</accession>
<comment type="subcellular location">
    <subcellularLocation>
        <location evidence="1">Cell membrane</location>
        <topology evidence="1">Multi-pass membrane protein</topology>
    </subcellularLocation>
</comment>
<dbReference type="PANTHER" id="PTHR30250:SF28">
    <property type="entry name" value="POLYSACCHARIDE BIOSYNTHESIS PROTEIN"/>
    <property type="match status" value="1"/>
</dbReference>
<keyword evidence="5 6" id="KW-0472">Membrane</keyword>
<keyword evidence="8" id="KW-1185">Reference proteome</keyword>
<gene>
    <name evidence="7" type="ORF">I9W95_15700</name>
</gene>
<dbReference type="Pfam" id="PF13440">
    <property type="entry name" value="Polysacc_synt_3"/>
    <property type="match status" value="1"/>
</dbReference>
<feature type="transmembrane region" description="Helical" evidence="6">
    <location>
        <begin position="355"/>
        <end position="376"/>
    </location>
</feature>
<feature type="transmembrane region" description="Helical" evidence="6">
    <location>
        <begin position="218"/>
        <end position="239"/>
    </location>
</feature>